<proteinExistence type="predicted"/>
<keyword evidence="3" id="KW-1185">Reference proteome</keyword>
<protein>
    <submittedName>
        <fullName evidence="2">Uncharacterized protein</fullName>
    </submittedName>
</protein>
<dbReference type="EMBL" id="CP139779">
    <property type="protein sequence ID" value="WQB69794.1"/>
    <property type="molecule type" value="Genomic_DNA"/>
</dbReference>
<feature type="compositionally biased region" description="Basic and acidic residues" evidence="1">
    <location>
        <begin position="67"/>
        <end position="76"/>
    </location>
</feature>
<feature type="region of interest" description="Disordered" evidence="1">
    <location>
        <begin position="40"/>
        <end position="76"/>
    </location>
</feature>
<sequence>MAHRPPKLFAARWTAVALVGVLAVGVAIVSALALAQSRGPATAESNPIPSFSLGVQTATPTPSPEPSSERAEPLPSEERFLAAGSGAWWRGTAGRCGEAEPLVERSVDGGQTWIDVTPRYLGMSELMSLGAFTSTEAEMVVKVGPSCEVQALRTFTQGQFWEPYPDVLAASRYVDSANSGVVDLGDDSIAAPCEEASGLRTAGETIALLCDDSAWQLASSTWIEIPSAERATALWVEGETVWIAGAGSACDGLSVSQVDTATQEETVLAACVASALDSPAAITVVDDRPVLWVGDDVSVVG</sequence>
<feature type="compositionally biased region" description="Polar residues" evidence="1">
    <location>
        <begin position="43"/>
        <end position="57"/>
    </location>
</feature>
<gene>
    <name evidence="2" type="ORF">T9R20_13990</name>
</gene>
<reference evidence="2 3" key="1">
    <citation type="submission" date="2023-06" db="EMBL/GenBank/DDBJ databases">
        <title>Rock-solubilizing bacteria, Microbacterium invictum, promotes re-establishment of vegetation in rocky wasteland by accelerating rock bio-weathering and reshaping soil bacterial community.</title>
        <authorList>
            <person name="Liu C."/>
        </authorList>
    </citation>
    <scope>NUCLEOTIDE SEQUENCE [LARGE SCALE GENOMIC DNA]</scope>
    <source>
        <strain evidence="2 3">X-18</strain>
    </source>
</reference>
<evidence type="ECO:0000313" key="2">
    <source>
        <dbReference type="EMBL" id="WQB69794.1"/>
    </source>
</evidence>
<name>A0ABZ0V8J5_9MICO</name>
<dbReference type="RefSeq" id="WP_322409919.1">
    <property type="nucleotide sequence ID" value="NZ_CP139779.1"/>
</dbReference>
<evidence type="ECO:0000313" key="3">
    <source>
        <dbReference type="Proteomes" id="UP001324533"/>
    </source>
</evidence>
<evidence type="ECO:0000256" key="1">
    <source>
        <dbReference type="SAM" id="MobiDB-lite"/>
    </source>
</evidence>
<dbReference type="SUPFAM" id="SSF110296">
    <property type="entry name" value="Oligoxyloglucan reducing end-specific cellobiohydrolase"/>
    <property type="match status" value="1"/>
</dbReference>
<dbReference type="Proteomes" id="UP001324533">
    <property type="component" value="Chromosome"/>
</dbReference>
<accession>A0ABZ0V8J5</accession>
<organism evidence="2 3">
    <name type="scientific">Microbacterium invictum</name>
    <dbReference type="NCBI Taxonomy" id="515415"/>
    <lineage>
        <taxon>Bacteria</taxon>
        <taxon>Bacillati</taxon>
        <taxon>Actinomycetota</taxon>
        <taxon>Actinomycetes</taxon>
        <taxon>Micrococcales</taxon>
        <taxon>Microbacteriaceae</taxon>
        <taxon>Microbacterium</taxon>
    </lineage>
</organism>